<feature type="chain" id="PRO_5022755190" evidence="1">
    <location>
        <begin position="21"/>
        <end position="503"/>
    </location>
</feature>
<gene>
    <name evidence="2" type="ORF">FRZ67_23125</name>
</gene>
<keyword evidence="3" id="KW-1185">Reference proteome</keyword>
<dbReference type="Pfam" id="PF12771">
    <property type="entry name" value="SusD-like_2"/>
    <property type="match status" value="1"/>
</dbReference>
<dbReference type="InterPro" id="IPR011990">
    <property type="entry name" value="TPR-like_helical_dom_sf"/>
</dbReference>
<dbReference type="EMBL" id="CP042435">
    <property type="protein sequence ID" value="QEC70053.1"/>
    <property type="molecule type" value="Genomic_DNA"/>
</dbReference>
<sequence length="503" mass="55213">MKKIQNSILIATLALASCLAGCNKDYLNVNSDPNRTTDDNITPDLIFTQAATNVAMRHIGASPGSEGSTIDLQFAQDWVGYMSNTGDFALPQIESSYNIDFAFGDNAWQRDYGTLFDLYQAKTKALANGNKVLAGAAMILSAKLFQDVVDTYGDVPYSQAFQTNVYKHPVYDKAQDIYNDLQLSLDSAIIYMDEDAPASFATVDVVNHGDQTKWQKFANTLKLRLLIRQSEVPGFNPATEIAKIEAKGGVLGAGESVSVNPGFSNAQYKQSPFYGNYGFTTTGNKAATGYAPNNYILNILGSTNDPRIERFFTTVGGFYVGCDYGLITGNPFGAQASYFGEGIAKSGDQDQWLIPSFESMFFEAEAIARGWMPGDARTAFEAAITESFVWLGVEDAETAAADYIANTDIANWDNAGETAEDQAKFIALQKYIAITCIDAREAWADQRRLHFLPEGFITFNPSRLADELPLRLLYPQSEYTTNAESVQAVGTINQFTTKIFWEP</sequence>
<dbReference type="AlphaFoldDB" id="A0A5B8VFY4"/>
<dbReference type="Gene3D" id="1.25.40.390">
    <property type="match status" value="1"/>
</dbReference>
<keyword evidence="2" id="KW-0449">Lipoprotein</keyword>
<feature type="signal peptide" evidence="1">
    <location>
        <begin position="1"/>
        <end position="20"/>
    </location>
</feature>
<evidence type="ECO:0000256" key="1">
    <source>
        <dbReference type="SAM" id="SignalP"/>
    </source>
</evidence>
<proteinExistence type="predicted"/>
<organism evidence="2 3">
    <name type="scientific">Panacibacter ginsenosidivorans</name>
    <dbReference type="NCBI Taxonomy" id="1813871"/>
    <lineage>
        <taxon>Bacteria</taxon>
        <taxon>Pseudomonadati</taxon>
        <taxon>Bacteroidota</taxon>
        <taxon>Chitinophagia</taxon>
        <taxon>Chitinophagales</taxon>
        <taxon>Chitinophagaceae</taxon>
        <taxon>Panacibacter</taxon>
    </lineage>
</organism>
<reference evidence="2 3" key="1">
    <citation type="journal article" date="2016" name="Int. J. Syst. Evol. Microbiol.">
        <title>Panacibacter ginsenosidivorans gen. nov., sp. nov., with ginsenoside converting activity isolated from soil of a ginseng field.</title>
        <authorList>
            <person name="Siddiqi M.Z."/>
            <person name="Muhammad Shafi S."/>
            <person name="Choi K.D."/>
            <person name="Im W.T."/>
        </authorList>
    </citation>
    <scope>NUCLEOTIDE SEQUENCE [LARGE SCALE GENOMIC DNA]</scope>
    <source>
        <strain evidence="2 3">Gsoil1550</strain>
    </source>
</reference>
<name>A0A5B8VFY4_9BACT</name>
<protein>
    <submittedName>
        <fullName evidence="2">SusD/RagB family nutrient-binding outer membrane lipoprotein</fullName>
    </submittedName>
</protein>
<accession>A0A5B8VFY4</accession>
<dbReference type="Proteomes" id="UP000321533">
    <property type="component" value="Chromosome"/>
</dbReference>
<dbReference type="OrthoDB" id="614457at2"/>
<dbReference type="RefSeq" id="WP_147192929.1">
    <property type="nucleotide sequence ID" value="NZ_CP042435.1"/>
</dbReference>
<dbReference type="KEGG" id="pgin:FRZ67_23125"/>
<evidence type="ECO:0000313" key="3">
    <source>
        <dbReference type="Proteomes" id="UP000321533"/>
    </source>
</evidence>
<keyword evidence="1" id="KW-0732">Signal</keyword>
<dbReference type="InterPro" id="IPR041662">
    <property type="entry name" value="SusD-like_2"/>
</dbReference>
<dbReference type="PROSITE" id="PS51257">
    <property type="entry name" value="PROKAR_LIPOPROTEIN"/>
    <property type="match status" value="1"/>
</dbReference>
<dbReference type="SUPFAM" id="SSF48452">
    <property type="entry name" value="TPR-like"/>
    <property type="match status" value="1"/>
</dbReference>
<evidence type="ECO:0000313" key="2">
    <source>
        <dbReference type="EMBL" id="QEC70053.1"/>
    </source>
</evidence>